<dbReference type="Pfam" id="PF07314">
    <property type="entry name" value="Lit"/>
    <property type="match status" value="1"/>
</dbReference>
<feature type="transmembrane region" description="Helical" evidence="2">
    <location>
        <begin position="398"/>
        <end position="419"/>
    </location>
</feature>
<feature type="compositionally biased region" description="Basic and acidic residues" evidence="1">
    <location>
        <begin position="66"/>
        <end position="77"/>
    </location>
</feature>
<evidence type="ECO:0000313" key="3">
    <source>
        <dbReference type="EMBL" id="SLN01326.1"/>
    </source>
</evidence>
<feature type="compositionally biased region" description="Basic and acidic residues" evidence="1">
    <location>
        <begin position="84"/>
        <end position="98"/>
    </location>
</feature>
<gene>
    <name evidence="3" type="ORF">FM105_14425</name>
</gene>
<feature type="transmembrane region" description="Helical" evidence="2">
    <location>
        <begin position="209"/>
        <end position="238"/>
    </location>
</feature>
<protein>
    <submittedName>
        <fullName evidence="3">Integral membrane protein TIGR01906</fullName>
    </submittedName>
</protein>
<evidence type="ECO:0000313" key="4">
    <source>
        <dbReference type="Proteomes" id="UP000196581"/>
    </source>
</evidence>
<dbReference type="InterPro" id="IPR010178">
    <property type="entry name" value="Lit"/>
</dbReference>
<dbReference type="EMBL" id="FWFF01000022">
    <property type="protein sequence ID" value="SLN01326.1"/>
    <property type="molecule type" value="Genomic_DNA"/>
</dbReference>
<reference evidence="4" key="1">
    <citation type="submission" date="2017-02" db="EMBL/GenBank/DDBJ databases">
        <authorList>
            <person name="Dridi B."/>
        </authorList>
    </citation>
    <scope>NUCLEOTIDE SEQUENCE [LARGE SCALE GENOMIC DNA]</scope>
    <source>
        <strain evidence="4">B Co 03.10</strain>
    </source>
</reference>
<feature type="compositionally biased region" description="Basic and acidic residues" evidence="1">
    <location>
        <begin position="176"/>
        <end position="189"/>
    </location>
</feature>
<feature type="region of interest" description="Disordered" evidence="1">
    <location>
        <begin position="150"/>
        <end position="201"/>
    </location>
</feature>
<keyword evidence="2" id="KW-1133">Transmembrane helix</keyword>
<sequence length="432" mass="46177">MTADDPNEPKDLLSRRLSSQPDGDDPTAAHYAGGDAGAVAGAHESDRSGTFDASAFDPDATASFDPIRDGDPSHDDQATAEFDPISHTDADAEGDHGRGVTVASATSTSAAGAAGGTAAGAAAVGSAGTDGSAGRPGMISDEEWSLINGESAAAPAGDQPTKKLTRKERRAAKRASKLDEDRRETRDAEASMASRTMEMPERRRNPLDVIGAVWITLGFPFVALALAVRTVASGWFLAWTYNWRPGFPDDQYGFTDADRLHYGSYTVDYLFNLATERYLSDVVLPDGTPLFTSGEISHMADVKSLIGILTLTAVIAAIGMIVFGVYKCRRGGSGVRGSLRAGPILTLVLFAALAVLAVLGWEQFFTGFHDVFFAEGTWTFYMDDSLIRLFPPQFWVDAGIALALIVLVLCVFAFCLSFAGRSKKRRARRVER</sequence>
<keyword evidence="4" id="KW-1185">Reference proteome</keyword>
<feature type="transmembrane region" description="Helical" evidence="2">
    <location>
        <begin position="338"/>
        <end position="361"/>
    </location>
</feature>
<feature type="region of interest" description="Disordered" evidence="1">
    <location>
        <begin position="1"/>
        <end position="107"/>
    </location>
</feature>
<keyword evidence="2" id="KW-0812">Transmembrane</keyword>
<feature type="transmembrane region" description="Helical" evidence="2">
    <location>
        <begin position="305"/>
        <end position="326"/>
    </location>
</feature>
<feature type="compositionally biased region" description="Low complexity" evidence="1">
    <location>
        <begin position="28"/>
        <end position="42"/>
    </location>
</feature>
<proteinExistence type="predicted"/>
<accession>A0A1X6XQC2</accession>
<keyword evidence="2" id="KW-0472">Membrane</keyword>
<dbReference type="NCBIfam" id="TIGR01906">
    <property type="entry name" value="integ_TIGR01906"/>
    <property type="match status" value="1"/>
</dbReference>
<evidence type="ECO:0000256" key="1">
    <source>
        <dbReference type="SAM" id="MobiDB-lite"/>
    </source>
</evidence>
<feature type="compositionally biased region" description="Basic residues" evidence="1">
    <location>
        <begin position="163"/>
        <end position="175"/>
    </location>
</feature>
<dbReference type="RefSeq" id="WP_087009387.1">
    <property type="nucleotide sequence ID" value="NZ_FWFF01000022.1"/>
</dbReference>
<organism evidence="3 4">
    <name type="scientific">Brevibacterium yomogidense</name>
    <dbReference type="NCBI Taxonomy" id="946573"/>
    <lineage>
        <taxon>Bacteria</taxon>
        <taxon>Bacillati</taxon>
        <taxon>Actinomycetota</taxon>
        <taxon>Actinomycetes</taxon>
        <taxon>Micrococcales</taxon>
        <taxon>Brevibacteriaceae</taxon>
        <taxon>Brevibacterium</taxon>
    </lineage>
</organism>
<name>A0A1X6XQC2_9MICO</name>
<dbReference type="AlphaFoldDB" id="A0A1X6XQC2"/>
<evidence type="ECO:0000256" key="2">
    <source>
        <dbReference type="SAM" id="Phobius"/>
    </source>
</evidence>
<dbReference type="Proteomes" id="UP000196581">
    <property type="component" value="Unassembled WGS sequence"/>
</dbReference>